<evidence type="ECO:0000256" key="3">
    <source>
        <dbReference type="ARBA" id="ARBA00022670"/>
    </source>
</evidence>
<dbReference type="SUPFAM" id="SSF52743">
    <property type="entry name" value="Subtilisin-like"/>
    <property type="match status" value="1"/>
</dbReference>
<dbReference type="Proteomes" id="UP000737018">
    <property type="component" value="Unassembled WGS sequence"/>
</dbReference>
<feature type="domain" description="Inhibitor I9" evidence="8">
    <location>
        <begin position="33"/>
        <end position="108"/>
    </location>
</feature>
<dbReference type="PANTHER" id="PTHR10795">
    <property type="entry name" value="PROPROTEIN CONVERTASE SUBTILISIN/KEXIN"/>
    <property type="match status" value="1"/>
</dbReference>
<keyword evidence="5" id="KW-0378">Hydrolase</keyword>
<dbReference type="Pfam" id="PF05922">
    <property type="entry name" value="Inhibitor_I9"/>
    <property type="match status" value="1"/>
</dbReference>
<dbReference type="InterPro" id="IPR036852">
    <property type="entry name" value="Peptidase_S8/S53_dom_sf"/>
</dbReference>
<evidence type="ECO:0000256" key="5">
    <source>
        <dbReference type="ARBA" id="ARBA00022801"/>
    </source>
</evidence>
<evidence type="ECO:0000256" key="4">
    <source>
        <dbReference type="ARBA" id="ARBA00022729"/>
    </source>
</evidence>
<comment type="caution">
    <text evidence="9">The sequence shown here is derived from an EMBL/GenBank/DDBJ whole genome shotgun (WGS) entry which is preliminary data.</text>
</comment>
<dbReference type="GO" id="GO:0005576">
    <property type="term" value="C:extracellular region"/>
    <property type="evidence" value="ECO:0007669"/>
    <property type="project" value="UniProtKB-SubCell"/>
</dbReference>
<protein>
    <recommendedName>
        <fullName evidence="8">Inhibitor I9 domain-containing protein</fullName>
    </recommendedName>
</protein>
<proteinExistence type="inferred from homology"/>
<organism evidence="9 10">
    <name type="scientific">Castanea mollissima</name>
    <name type="common">Chinese chestnut</name>
    <dbReference type="NCBI Taxonomy" id="60419"/>
    <lineage>
        <taxon>Eukaryota</taxon>
        <taxon>Viridiplantae</taxon>
        <taxon>Streptophyta</taxon>
        <taxon>Embryophyta</taxon>
        <taxon>Tracheophyta</taxon>
        <taxon>Spermatophyta</taxon>
        <taxon>Magnoliopsida</taxon>
        <taxon>eudicotyledons</taxon>
        <taxon>Gunneridae</taxon>
        <taxon>Pentapetalae</taxon>
        <taxon>rosids</taxon>
        <taxon>fabids</taxon>
        <taxon>Fagales</taxon>
        <taxon>Fagaceae</taxon>
        <taxon>Castanea</taxon>
    </lineage>
</organism>
<gene>
    <name evidence="9" type="ORF">CMV_010800</name>
</gene>
<keyword evidence="4 7" id="KW-0732">Signal</keyword>
<dbReference type="GO" id="GO:0006508">
    <property type="term" value="P:proteolysis"/>
    <property type="evidence" value="ECO:0007669"/>
    <property type="project" value="UniProtKB-KW"/>
</dbReference>
<dbReference type="AlphaFoldDB" id="A0A8J4RC32"/>
<accession>A0A8J4RC32</accession>
<keyword evidence="10" id="KW-1185">Reference proteome</keyword>
<dbReference type="OrthoDB" id="2014869at2759"/>
<dbReference type="FunFam" id="3.30.70.80:FF:000002">
    <property type="entry name" value="Subtilisin-like protease SBT5.3"/>
    <property type="match status" value="1"/>
</dbReference>
<dbReference type="GO" id="GO:0004252">
    <property type="term" value="F:serine-type endopeptidase activity"/>
    <property type="evidence" value="ECO:0007669"/>
    <property type="project" value="InterPro"/>
</dbReference>
<evidence type="ECO:0000256" key="2">
    <source>
        <dbReference type="ARBA" id="ARBA00011073"/>
    </source>
</evidence>
<dbReference type="InterPro" id="IPR037045">
    <property type="entry name" value="S8pro/Inhibitor_I9_sf"/>
</dbReference>
<evidence type="ECO:0000313" key="10">
    <source>
        <dbReference type="Proteomes" id="UP000737018"/>
    </source>
</evidence>
<dbReference type="Gene3D" id="3.30.70.80">
    <property type="entry name" value="Peptidase S8 propeptide/proteinase inhibitor I9"/>
    <property type="match status" value="1"/>
</dbReference>
<reference evidence="9" key="1">
    <citation type="submission" date="2020-03" db="EMBL/GenBank/DDBJ databases">
        <title>Castanea mollissima Vanexum genome sequencing.</title>
        <authorList>
            <person name="Staton M."/>
        </authorList>
    </citation>
    <scope>NUCLEOTIDE SEQUENCE</scope>
    <source>
        <tissue evidence="9">Leaf</tissue>
    </source>
</reference>
<feature type="chain" id="PRO_5035301848" description="Inhibitor I9 domain-containing protein" evidence="7">
    <location>
        <begin position="25"/>
        <end position="192"/>
    </location>
</feature>
<dbReference type="Gene3D" id="3.40.50.200">
    <property type="entry name" value="Peptidase S8/S53 domain"/>
    <property type="match status" value="1"/>
</dbReference>
<evidence type="ECO:0000256" key="7">
    <source>
        <dbReference type="SAM" id="SignalP"/>
    </source>
</evidence>
<evidence type="ECO:0000256" key="6">
    <source>
        <dbReference type="ARBA" id="ARBA00022825"/>
    </source>
</evidence>
<keyword evidence="3" id="KW-0645">Protease</keyword>
<dbReference type="InterPro" id="IPR045051">
    <property type="entry name" value="SBT"/>
</dbReference>
<feature type="signal peptide" evidence="7">
    <location>
        <begin position="1"/>
        <end position="24"/>
    </location>
</feature>
<comment type="similarity">
    <text evidence="2">Belongs to the peptidase S8 family.</text>
</comment>
<evidence type="ECO:0000259" key="8">
    <source>
        <dbReference type="Pfam" id="PF05922"/>
    </source>
</evidence>
<dbReference type="EMBL" id="JRKL02001283">
    <property type="protein sequence ID" value="KAF3964974.1"/>
    <property type="molecule type" value="Genomic_DNA"/>
</dbReference>
<sequence length="192" mass="21275">MKGNPIFFLFCSLFLVSFLEDTEAAQAGTNYGVYIVYMGAAASTSDSLRDDHAQLMSSVLRRKENTLVHTYRHGFSGFAARISEEEARSIAQKPGVVSVFPDTQLELHTTRSWDFLKYQTSVKIDSKPNTDNESSSSVGSDTIIGILDTGIWPESESFNDKDMGPIPSRWKGTCVKADDFNSSNCNRLVHVT</sequence>
<evidence type="ECO:0000313" key="9">
    <source>
        <dbReference type="EMBL" id="KAF3964974.1"/>
    </source>
</evidence>
<keyword evidence="6" id="KW-0720">Serine protease</keyword>
<name>A0A8J4RC32_9ROSI</name>
<comment type="subcellular location">
    <subcellularLocation>
        <location evidence="1">Secreted</location>
    </subcellularLocation>
</comment>
<dbReference type="InterPro" id="IPR010259">
    <property type="entry name" value="S8pro/Inhibitor_I9"/>
</dbReference>
<evidence type="ECO:0000256" key="1">
    <source>
        <dbReference type="ARBA" id="ARBA00004613"/>
    </source>
</evidence>